<reference evidence="2 3" key="1">
    <citation type="submission" date="2019-09" db="EMBL/GenBank/DDBJ databases">
        <title>Genome sequencing of strain KACC 19322.</title>
        <authorList>
            <person name="Heo J."/>
            <person name="Kim S.-J."/>
            <person name="Kim J.-S."/>
            <person name="Hong S.-B."/>
            <person name="Kwon S.-W."/>
        </authorList>
    </citation>
    <scope>NUCLEOTIDE SEQUENCE [LARGE SCALE GENOMIC DNA]</scope>
    <source>
        <strain evidence="2 3">KACC 19322</strain>
    </source>
</reference>
<dbReference type="PROSITE" id="PS50943">
    <property type="entry name" value="HTH_CROC1"/>
    <property type="match status" value="1"/>
</dbReference>
<dbReference type="Gene3D" id="1.10.260.40">
    <property type="entry name" value="lambda repressor-like DNA-binding domains"/>
    <property type="match status" value="1"/>
</dbReference>
<dbReference type="KEGG" id="lyk:FLP23_02565"/>
<feature type="domain" description="HTH cro/C1-type" evidence="1">
    <location>
        <begin position="18"/>
        <end position="73"/>
    </location>
</feature>
<proteinExistence type="predicted"/>
<keyword evidence="3" id="KW-1185">Reference proteome</keyword>
<dbReference type="AlphaFoldDB" id="A0A5C1Y744"/>
<dbReference type="CDD" id="cd00093">
    <property type="entry name" value="HTH_XRE"/>
    <property type="match status" value="1"/>
</dbReference>
<dbReference type="Proteomes" id="UP000322159">
    <property type="component" value="Chromosome"/>
</dbReference>
<dbReference type="Pfam" id="PF01381">
    <property type="entry name" value="HTH_3"/>
    <property type="match status" value="1"/>
</dbReference>
<dbReference type="GO" id="GO:0003677">
    <property type="term" value="F:DNA binding"/>
    <property type="evidence" value="ECO:0007669"/>
    <property type="project" value="InterPro"/>
</dbReference>
<dbReference type="EMBL" id="CP043504">
    <property type="protein sequence ID" value="QEO08995.1"/>
    <property type="molecule type" value="Genomic_DNA"/>
</dbReference>
<dbReference type="SUPFAM" id="SSF47413">
    <property type="entry name" value="lambda repressor-like DNA-binding domains"/>
    <property type="match status" value="1"/>
</dbReference>
<dbReference type="OrthoDB" id="4557883at2"/>
<protein>
    <submittedName>
        <fullName evidence="2">Helix-turn-helix transcriptional regulator</fullName>
    </submittedName>
</protein>
<evidence type="ECO:0000313" key="3">
    <source>
        <dbReference type="Proteomes" id="UP000322159"/>
    </source>
</evidence>
<sequence>MNAANTLTNAKELAVWARLAREAQNKTQSEVALAAGVSRAWLIRFEAGAVRAELFRVFDVLAALGYGLTPQPLREPVNR</sequence>
<accession>A0A5C1Y744</accession>
<name>A0A5C1Y744_9MICO</name>
<evidence type="ECO:0000259" key="1">
    <source>
        <dbReference type="PROSITE" id="PS50943"/>
    </source>
</evidence>
<evidence type="ECO:0000313" key="2">
    <source>
        <dbReference type="EMBL" id="QEO08995.1"/>
    </source>
</evidence>
<dbReference type="InterPro" id="IPR010982">
    <property type="entry name" value="Lambda_DNA-bd_dom_sf"/>
</dbReference>
<gene>
    <name evidence="2" type="ORF">FLP23_02565</name>
</gene>
<dbReference type="InterPro" id="IPR001387">
    <property type="entry name" value="Cro/C1-type_HTH"/>
</dbReference>
<organism evidence="2 3">
    <name type="scientific">Protaetiibacter larvae</name>
    <dbReference type="NCBI Taxonomy" id="2592654"/>
    <lineage>
        <taxon>Bacteria</taxon>
        <taxon>Bacillati</taxon>
        <taxon>Actinomycetota</taxon>
        <taxon>Actinomycetes</taxon>
        <taxon>Micrococcales</taxon>
        <taxon>Microbacteriaceae</taxon>
        <taxon>Protaetiibacter</taxon>
    </lineage>
</organism>
<dbReference type="RefSeq" id="WP_149324426.1">
    <property type="nucleotide sequence ID" value="NZ_CP043504.1"/>
</dbReference>
<dbReference type="SMART" id="SM00530">
    <property type="entry name" value="HTH_XRE"/>
    <property type="match status" value="1"/>
</dbReference>